<dbReference type="EMBL" id="ML769505">
    <property type="protein sequence ID" value="KAE9396951.1"/>
    <property type="molecule type" value="Genomic_DNA"/>
</dbReference>
<accession>A0A6A4HH42</accession>
<feature type="region of interest" description="Disordered" evidence="1">
    <location>
        <begin position="1"/>
        <end position="31"/>
    </location>
</feature>
<keyword evidence="4" id="KW-1185">Reference proteome</keyword>
<sequence>MPKKKKTRNVQTYVLPESDSDNSQDELSHKTPALQTVHFSHVNVTASTHQKHLNTTIPAEPAEPQEADDRTGSPPAFSVPMSGWTPVICSSVITNLGVVTYTFGDSDKKALRGRSLSGKGEEADEEESAGIKKDGSRNELALWRPELDLYLREVLRLEGRGIFGAGSQCSCGRIFAVDQLNRQHRCRDCFTLELLCQDCMNNRHAYTPFHRLEAWNGRFFEQWSLGETGLVLELGSHTKEKLCVMSEIAPLEKLTVIHTNGIHSITVRYCSCNLAVHRCEQLLWARLWPATVTNPQTAITFECLEHFQMLNLMMETSGTKFYETLECLTDNTGMRVPPSHLREFMRASREWRTVRLYKRQGRGNIPNGTENIGMGDLAVVCMACPYPGMNLPADYESAPESKSFIYKLFTAQDANMKCTRLNASSEERNPGFNQGGAFFVNQTDFMDHVREYDKKIPVTKPTCNDHKAWLRFFVLDTIVSVLDLLEIYVLANERCRNNNFSFNWAPGVGHTDAESPERAWAISNSLAGSTKKMGPGPHRDMLDEHFGDWNWRKTITLGEFHFYIVPTGPEEALENRPPLVQALKDLTNGLAKEDVKVESDAKKAWELDNRAPNPFIPKVRQEEALALKDLGQKGVKPTVSATALVSEGLDLEEVIWRYKWDSEHQSLHPTDLQKAPYFEAQREHIPHAKALRDQINSEPGSGAIWNIPLLLPSEVHTRDSTCSKVLLVCEWWLRHAACHDALELMHKNLLIRTGLIAYKIKYLHGQYDGTRSSQTVNSISDKIRACASRYRALFAVVEKYANQRDALDNARELDVTLSWIWTSGVDLDNDNEAMHDSLRIAWCKASAFSLFGSSSELWEGFKTLVLTSATGSNWTVANILTLIRNEWHCCSTRQQSTLQSWISSVKHHHFNPNWKKQKKQHGKGQQQQDQQSGSSSQPNNGKKHGS</sequence>
<dbReference type="AlphaFoldDB" id="A0A6A4HH42"/>
<feature type="region of interest" description="Disordered" evidence="1">
    <location>
        <begin position="58"/>
        <end position="78"/>
    </location>
</feature>
<proteinExistence type="predicted"/>
<feature type="region of interest" description="Disordered" evidence="1">
    <location>
        <begin position="914"/>
        <end position="946"/>
    </location>
</feature>
<feature type="compositionally biased region" description="Low complexity" evidence="1">
    <location>
        <begin position="923"/>
        <end position="940"/>
    </location>
</feature>
<protein>
    <recommendedName>
        <fullName evidence="2">CxC2-like cysteine cluster KDZ transposase-associated domain-containing protein</fullName>
    </recommendedName>
</protein>
<dbReference type="Proteomes" id="UP000799118">
    <property type="component" value="Unassembled WGS sequence"/>
</dbReference>
<dbReference type="InterPro" id="IPR040521">
    <property type="entry name" value="KDZ"/>
</dbReference>
<evidence type="ECO:0000256" key="1">
    <source>
        <dbReference type="SAM" id="MobiDB-lite"/>
    </source>
</evidence>
<feature type="domain" description="CxC2-like cysteine cluster KDZ transposase-associated" evidence="2">
    <location>
        <begin position="226"/>
        <end position="333"/>
    </location>
</feature>
<gene>
    <name evidence="3" type="ORF">BT96DRAFT_996227</name>
</gene>
<dbReference type="InterPro" id="IPR041457">
    <property type="entry name" value="CxC2_KDZ-assoc"/>
</dbReference>
<feature type="region of interest" description="Disordered" evidence="1">
    <location>
        <begin position="112"/>
        <end position="135"/>
    </location>
</feature>
<dbReference type="OrthoDB" id="3257338at2759"/>
<name>A0A6A4HH42_9AGAR</name>
<evidence type="ECO:0000313" key="3">
    <source>
        <dbReference type="EMBL" id="KAE9396951.1"/>
    </source>
</evidence>
<evidence type="ECO:0000259" key="2">
    <source>
        <dbReference type="Pfam" id="PF18803"/>
    </source>
</evidence>
<reference evidence="3" key="1">
    <citation type="journal article" date="2019" name="Environ. Microbiol.">
        <title>Fungal ecological strategies reflected in gene transcription - a case study of two litter decomposers.</title>
        <authorList>
            <person name="Barbi F."/>
            <person name="Kohler A."/>
            <person name="Barry K."/>
            <person name="Baskaran P."/>
            <person name="Daum C."/>
            <person name="Fauchery L."/>
            <person name="Ihrmark K."/>
            <person name="Kuo A."/>
            <person name="LaButti K."/>
            <person name="Lipzen A."/>
            <person name="Morin E."/>
            <person name="Grigoriev I.V."/>
            <person name="Henrissat B."/>
            <person name="Lindahl B."/>
            <person name="Martin F."/>
        </authorList>
    </citation>
    <scope>NUCLEOTIDE SEQUENCE</scope>
    <source>
        <strain evidence="3">JB14</strain>
    </source>
</reference>
<dbReference type="Pfam" id="PF18758">
    <property type="entry name" value="KDZ"/>
    <property type="match status" value="1"/>
</dbReference>
<evidence type="ECO:0000313" key="4">
    <source>
        <dbReference type="Proteomes" id="UP000799118"/>
    </source>
</evidence>
<dbReference type="Pfam" id="PF18803">
    <property type="entry name" value="CxC2"/>
    <property type="match status" value="1"/>
</dbReference>
<organism evidence="3 4">
    <name type="scientific">Gymnopus androsaceus JB14</name>
    <dbReference type="NCBI Taxonomy" id="1447944"/>
    <lineage>
        <taxon>Eukaryota</taxon>
        <taxon>Fungi</taxon>
        <taxon>Dikarya</taxon>
        <taxon>Basidiomycota</taxon>
        <taxon>Agaricomycotina</taxon>
        <taxon>Agaricomycetes</taxon>
        <taxon>Agaricomycetidae</taxon>
        <taxon>Agaricales</taxon>
        <taxon>Marasmiineae</taxon>
        <taxon>Omphalotaceae</taxon>
        <taxon>Gymnopus</taxon>
    </lineage>
</organism>